<keyword evidence="2" id="KW-0812">Transmembrane</keyword>
<feature type="transmembrane region" description="Helical" evidence="2">
    <location>
        <begin position="61"/>
        <end position="82"/>
    </location>
</feature>
<feature type="region of interest" description="Disordered" evidence="1">
    <location>
        <begin position="83"/>
        <end position="106"/>
    </location>
</feature>
<dbReference type="EMBL" id="VLKE01000001">
    <property type="protein sequence ID" value="TWH69892.1"/>
    <property type="molecule type" value="Genomic_DNA"/>
</dbReference>
<name>A0A562IG73_MICOL</name>
<keyword evidence="2" id="KW-0472">Membrane</keyword>
<organism evidence="3 4">
    <name type="scientific">Micromonospora olivasterospora</name>
    <dbReference type="NCBI Taxonomy" id="1880"/>
    <lineage>
        <taxon>Bacteria</taxon>
        <taxon>Bacillati</taxon>
        <taxon>Actinomycetota</taxon>
        <taxon>Actinomycetes</taxon>
        <taxon>Micromonosporales</taxon>
        <taxon>Micromonosporaceae</taxon>
        <taxon>Micromonospora</taxon>
    </lineage>
</organism>
<protein>
    <recommendedName>
        <fullName evidence="5">GlsB/YeaQ/YmgE family stress response membrane protein</fullName>
    </recommendedName>
</protein>
<evidence type="ECO:0000313" key="3">
    <source>
        <dbReference type="EMBL" id="TWH69892.1"/>
    </source>
</evidence>
<accession>A0A562IG73</accession>
<keyword evidence="2" id="KW-1133">Transmembrane helix</keyword>
<keyword evidence="4" id="KW-1185">Reference proteome</keyword>
<dbReference type="Proteomes" id="UP000319825">
    <property type="component" value="Unassembled WGS sequence"/>
</dbReference>
<dbReference type="AlphaFoldDB" id="A0A562IG73"/>
<evidence type="ECO:0000313" key="4">
    <source>
        <dbReference type="Proteomes" id="UP000319825"/>
    </source>
</evidence>
<feature type="transmembrane region" description="Helical" evidence="2">
    <location>
        <begin position="30"/>
        <end position="49"/>
    </location>
</feature>
<evidence type="ECO:0008006" key="5">
    <source>
        <dbReference type="Google" id="ProtNLM"/>
    </source>
</evidence>
<dbReference type="RefSeq" id="WP_145776323.1">
    <property type="nucleotide sequence ID" value="NZ_BAAATQ010000120.1"/>
</dbReference>
<gene>
    <name evidence="3" type="ORF">JD77_04909</name>
</gene>
<reference evidence="3 4" key="1">
    <citation type="submission" date="2019-07" db="EMBL/GenBank/DDBJ databases">
        <title>R&amp;d 2014.</title>
        <authorList>
            <person name="Klenk H.-P."/>
        </authorList>
    </citation>
    <scope>NUCLEOTIDE SEQUENCE [LARGE SCALE GENOMIC DNA]</scope>
    <source>
        <strain evidence="3 4">DSM 43868</strain>
    </source>
</reference>
<evidence type="ECO:0000256" key="2">
    <source>
        <dbReference type="SAM" id="Phobius"/>
    </source>
</evidence>
<sequence>MTGVALVSALAVGLVVGALGGLMVPAPVAPRWLTLVAGVAAALLGAVLVRLAGVDGARLRLLDLLAPAGLAGVGVALVAATAGRADSAWARQTPSGTDRGPGEEHG</sequence>
<comment type="caution">
    <text evidence="3">The sequence shown here is derived from an EMBL/GenBank/DDBJ whole genome shotgun (WGS) entry which is preliminary data.</text>
</comment>
<proteinExistence type="predicted"/>
<evidence type="ECO:0000256" key="1">
    <source>
        <dbReference type="SAM" id="MobiDB-lite"/>
    </source>
</evidence>